<dbReference type="GO" id="GO:0005975">
    <property type="term" value="P:carbohydrate metabolic process"/>
    <property type="evidence" value="ECO:0007669"/>
    <property type="project" value="InterPro"/>
</dbReference>
<evidence type="ECO:0000313" key="10">
    <source>
        <dbReference type="Proteomes" id="UP000887540"/>
    </source>
</evidence>
<dbReference type="InterPro" id="IPR006001">
    <property type="entry name" value="Therm_gnt_kin"/>
</dbReference>
<evidence type="ECO:0000256" key="5">
    <source>
        <dbReference type="ARBA" id="ARBA00022741"/>
    </source>
</evidence>
<keyword evidence="10" id="KW-1185">Reference proteome</keyword>
<comment type="pathway">
    <text evidence="1 9">Carbohydrate acid metabolism; D-gluconate degradation.</text>
</comment>
<dbReference type="PANTHER" id="PTHR43442:SF3">
    <property type="entry name" value="GLUCONOKINASE-RELATED"/>
    <property type="match status" value="1"/>
</dbReference>
<dbReference type="WBParaSite" id="ACRNAN_Path_639.g2370.t1">
    <property type="protein sequence ID" value="ACRNAN_Path_639.g2370.t1"/>
    <property type="gene ID" value="ACRNAN_Path_639.g2370"/>
</dbReference>
<dbReference type="GO" id="GO:0005737">
    <property type="term" value="C:cytoplasm"/>
    <property type="evidence" value="ECO:0007669"/>
    <property type="project" value="TreeGrafter"/>
</dbReference>
<dbReference type="Proteomes" id="UP000887540">
    <property type="component" value="Unplaced"/>
</dbReference>
<evidence type="ECO:0000313" key="11">
    <source>
        <dbReference type="WBParaSite" id="ACRNAN_Path_639.g2370.t1"/>
    </source>
</evidence>
<evidence type="ECO:0000256" key="3">
    <source>
        <dbReference type="ARBA" id="ARBA00012054"/>
    </source>
</evidence>
<name>A0A914C9D1_9BILA</name>
<evidence type="ECO:0000256" key="4">
    <source>
        <dbReference type="ARBA" id="ARBA00022679"/>
    </source>
</evidence>
<accession>A0A914C9D1</accession>
<dbReference type="EC" id="2.7.1.12" evidence="3 9"/>
<proteinExistence type="inferred from homology"/>
<reference evidence="11" key="1">
    <citation type="submission" date="2022-11" db="UniProtKB">
        <authorList>
            <consortium name="WormBaseParasite"/>
        </authorList>
    </citation>
    <scope>IDENTIFICATION</scope>
</reference>
<dbReference type="SUPFAM" id="SSF52540">
    <property type="entry name" value="P-loop containing nucleoside triphosphate hydrolases"/>
    <property type="match status" value="1"/>
</dbReference>
<dbReference type="InterPro" id="IPR027417">
    <property type="entry name" value="P-loop_NTPase"/>
</dbReference>
<dbReference type="GO" id="GO:0046316">
    <property type="term" value="F:gluconokinase activity"/>
    <property type="evidence" value="ECO:0007669"/>
    <property type="project" value="UniProtKB-EC"/>
</dbReference>
<evidence type="ECO:0000256" key="6">
    <source>
        <dbReference type="ARBA" id="ARBA00022777"/>
    </source>
</evidence>
<dbReference type="Gene3D" id="3.40.50.300">
    <property type="entry name" value="P-loop containing nucleotide triphosphate hydrolases"/>
    <property type="match status" value="1"/>
</dbReference>
<keyword evidence="5 9" id="KW-0547">Nucleotide-binding</keyword>
<dbReference type="Pfam" id="PF01202">
    <property type="entry name" value="SKI"/>
    <property type="match status" value="1"/>
</dbReference>
<keyword evidence="4 9" id="KW-0808">Transferase</keyword>
<evidence type="ECO:0000256" key="1">
    <source>
        <dbReference type="ARBA" id="ARBA00004875"/>
    </source>
</evidence>
<dbReference type="PANTHER" id="PTHR43442">
    <property type="entry name" value="GLUCONOKINASE-RELATED"/>
    <property type="match status" value="1"/>
</dbReference>
<comment type="similarity">
    <text evidence="2 9">Belongs to the gluconokinase GntK/GntV family.</text>
</comment>
<sequence length="165" mass="18794">MVEQKFIIIGGVTGCGKTTISKNLALKLGYESLDADDFHSAENVAKMAQAIPLTTEDRLPWLETLSRLPEKYPRLVLACSALKPEYRRILQSHFDAFFIMLNTKKEVIQDRLTRRLEHYASFELVESQFKTLEMPKEDEKNAAIVENVGPVDEVIDKIIKILQNA</sequence>
<evidence type="ECO:0000256" key="8">
    <source>
        <dbReference type="ARBA" id="ARBA00048090"/>
    </source>
</evidence>
<evidence type="ECO:0000256" key="2">
    <source>
        <dbReference type="ARBA" id="ARBA00008420"/>
    </source>
</evidence>
<protein>
    <recommendedName>
        <fullName evidence="3 9">Gluconokinase</fullName>
        <ecNumber evidence="3 9">2.7.1.12</ecNumber>
    </recommendedName>
</protein>
<dbReference type="InterPro" id="IPR031322">
    <property type="entry name" value="Shikimate/glucono_kinase"/>
</dbReference>
<dbReference type="NCBIfam" id="TIGR01313">
    <property type="entry name" value="therm_gnt_kin"/>
    <property type="match status" value="1"/>
</dbReference>
<comment type="catalytic activity">
    <reaction evidence="8 9">
        <text>D-gluconate + ATP = 6-phospho-D-gluconate + ADP + H(+)</text>
        <dbReference type="Rhea" id="RHEA:19433"/>
        <dbReference type="ChEBI" id="CHEBI:15378"/>
        <dbReference type="ChEBI" id="CHEBI:18391"/>
        <dbReference type="ChEBI" id="CHEBI:30616"/>
        <dbReference type="ChEBI" id="CHEBI:58759"/>
        <dbReference type="ChEBI" id="CHEBI:456216"/>
        <dbReference type="EC" id="2.7.1.12"/>
    </reaction>
</comment>
<evidence type="ECO:0000256" key="9">
    <source>
        <dbReference type="RuleBase" id="RU363066"/>
    </source>
</evidence>
<organism evidence="10 11">
    <name type="scientific">Acrobeloides nanus</name>
    <dbReference type="NCBI Taxonomy" id="290746"/>
    <lineage>
        <taxon>Eukaryota</taxon>
        <taxon>Metazoa</taxon>
        <taxon>Ecdysozoa</taxon>
        <taxon>Nematoda</taxon>
        <taxon>Chromadorea</taxon>
        <taxon>Rhabditida</taxon>
        <taxon>Tylenchina</taxon>
        <taxon>Cephalobomorpha</taxon>
        <taxon>Cephaloboidea</taxon>
        <taxon>Cephalobidae</taxon>
        <taxon>Acrobeloides</taxon>
    </lineage>
</organism>
<dbReference type="GO" id="GO:0005524">
    <property type="term" value="F:ATP binding"/>
    <property type="evidence" value="ECO:0007669"/>
    <property type="project" value="UniProtKB-KW"/>
</dbReference>
<dbReference type="AlphaFoldDB" id="A0A914C9D1"/>
<evidence type="ECO:0000256" key="7">
    <source>
        <dbReference type="ARBA" id="ARBA00022840"/>
    </source>
</evidence>
<keyword evidence="6 9" id="KW-0418">Kinase</keyword>
<dbReference type="CDD" id="cd02021">
    <property type="entry name" value="GntK"/>
    <property type="match status" value="1"/>
</dbReference>
<keyword evidence="7 9" id="KW-0067">ATP-binding</keyword>